<dbReference type="PANTHER" id="PTHR11078">
    <property type="entry name" value="N UTILIZATION SUBSTANCE PROTEIN B-RELATED"/>
    <property type="match status" value="1"/>
</dbReference>
<feature type="domain" description="NusB/RsmB/TIM44" evidence="8">
    <location>
        <begin position="7"/>
        <end position="142"/>
    </location>
</feature>
<dbReference type="Pfam" id="PF01029">
    <property type="entry name" value="NusB"/>
    <property type="match status" value="1"/>
</dbReference>
<keyword evidence="3 6" id="KW-0694">RNA-binding</keyword>
<comment type="caution">
    <text evidence="9">The sequence shown here is derived from an EMBL/GenBank/DDBJ whole genome shotgun (WGS) entry which is preliminary data.</text>
</comment>
<dbReference type="GO" id="GO:0006353">
    <property type="term" value="P:DNA-templated transcription termination"/>
    <property type="evidence" value="ECO:0007669"/>
    <property type="project" value="UniProtKB-UniRule"/>
</dbReference>
<evidence type="ECO:0000256" key="7">
    <source>
        <dbReference type="SAM" id="MobiDB-lite"/>
    </source>
</evidence>
<evidence type="ECO:0000256" key="3">
    <source>
        <dbReference type="ARBA" id="ARBA00022884"/>
    </source>
</evidence>
<comment type="function">
    <text evidence="6">Involved in transcription antitermination. Required for transcription of ribosomal RNA (rRNA) genes. Binds specifically to the boxA antiterminator sequence of the ribosomal RNA (rrn) operons.</text>
</comment>
<dbReference type="SUPFAM" id="SSF48013">
    <property type="entry name" value="NusB-like"/>
    <property type="match status" value="1"/>
</dbReference>
<dbReference type="NCBIfam" id="TIGR01951">
    <property type="entry name" value="nusB"/>
    <property type="match status" value="1"/>
</dbReference>
<feature type="region of interest" description="Disordered" evidence="7">
    <location>
        <begin position="155"/>
        <end position="178"/>
    </location>
</feature>
<name>A0A1F7V7U5_9BACT</name>
<dbReference type="GO" id="GO:0003723">
    <property type="term" value="F:RNA binding"/>
    <property type="evidence" value="ECO:0007669"/>
    <property type="project" value="UniProtKB-UniRule"/>
</dbReference>
<gene>
    <name evidence="6" type="primary">nusB</name>
    <name evidence="9" type="ORF">A3I40_00240</name>
</gene>
<dbReference type="GO" id="GO:0005829">
    <property type="term" value="C:cytosol"/>
    <property type="evidence" value="ECO:0007669"/>
    <property type="project" value="TreeGrafter"/>
</dbReference>
<dbReference type="InterPro" id="IPR035926">
    <property type="entry name" value="NusB-like_sf"/>
</dbReference>
<dbReference type="Gene3D" id="1.10.940.10">
    <property type="entry name" value="NusB-like"/>
    <property type="match status" value="1"/>
</dbReference>
<dbReference type="Proteomes" id="UP000178723">
    <property type="component" value="Unassembled WGS sequence"/>
</dbReference>
<reference evidence="9 10" key="1">
    <citation type="journal article" date="2016" name="Nat. Commun.">
        <title>Thousands of microbial genomes shed light on interconnected biogeochemical processes in an aquifer system.</title>
        <authorList>
            <person name="Anantharaman K."/>
            <person name="Brown C.T."/>
            <person name="Hug L.A."/>
            <person name="Sharon I."/>
            <person name="Castelle C.J."/>
            <person name="Probst A.J."/>
            <person name="Thomas B.C."/>
            <person name="Singh A."/>
            <person name="Wilkins M.J."/>
            <person name="Karaoz U."/>
            <person name="Brodie E.L."/>
            <person name="Williams K.H."/>
            <person name="Hubbard S.S."/>
            <person name="Banfield J.F."/>
        </authorList>
    </citation>
    <scope>NUCLEOTIDE SEQUENCE [LARGE SCALE GENOMIC DNA]</scope>
</reference>
<evidence type="ECO:0000256" key="1">
    <source>
        <dbReference type="ARBA" id="ARBA00005952"/>
    </source>
</evidence>
<evidence type="ECO:0000256" key="2">
    <source>
        <dbReference type="ARBA" id="ARBA00022814"/>
    </source>
</evidence>
<evidence type="ECO:0000259" key="8">
    <source>
        <dbReference type="Pfam" id="PF01029"/>
    </source>
</evidence>
<dbReference type="AlphaFoldDB" id="A0A1F7V7U5"/>
<evidence type="ECO:0000313" key="10">
    <source>
        <dbReference type="Proteomes" id="UP000178723"/>
    </source>
</evidence>
<protein>
    <recommendedName>
        <fullName evidence="6">Transcription antitermination protein NusB</fullName>
    </recommendedName>
    <alternativeName>
        <fullName evidence="6">Antitermination factor NusB</fullName>
    </alternativeName>
</protein>
<dbReference type="STRING" id="1802407.A3I40_00240"/>
<sequence length="178" mass="19611">MSNRHLSRTVAMQTLYEWDFSHPLATDPTNCNEQALLALAERNLKEFAPEFDDQGFVQSLIVGVLTHLSEIDHYIERYAPEWPIEQITIIDRNVLRLGVFELIFGNEVPAKVAINEAIELAKTFGGESSGRFVNGVLGAIYKDISPPSATEDVLVQTAASGSAQTPAPKKSKPDKSKV</sequence>
<comment type="similarity">
    <text evidence="1 6">Belongs to the NusB family.</text>
</comment>
<proteinExistence type="inferred from homology"/>
<dbReference type="PANTHER" id="PTHR11078:SF3">
    <property type="entry name" value="ANTITERMINATION NUSB DOMAIN-CONTAINING PROTEIN"/>
    <property type="match status" value="1"/>
</dbReference>
<organism evidence="9 10">
    <name type="scientific">Candidatus Uhrbacteria bacterium RIFCSPLOWO2_02_FULL_48_12</name>
    <dbReference type="NCBI Taxonomy" id="1802407"/>
    <lineage>
        <taxon>Bacteria</taxon>
        <taxon>Candidatus Uhriibacteriota</taxon>
    </lineage>
</organism>
<accession>A0A1F7V7U5</accession>
<keyword evidence="5 6" id="KW-0804">Transcription</keyword>
<keyword evidence="2 6" id="KW-0889">Transcription antitermination</keyword>
<evidence type="ECO:0000256" key="4">
    <source>
        <dbReference type="ARBA" id="ARBA00023015"/>
    </source>
</evidence>
<keyword evidence="4 6" id="KW-0805">Transcription regulation</keyword>
<dbReference type="InterPro" id="IPR006027">
    <property type="entry name" value="NusB_RsmB_TIM44"/>
</dbReference>
<dbReference type="EMBL" id="MGEP01000045">
    <property type="protein sequence ID" value="OGL86656.1"/>
    <property type="molecule type" value="Genomic_DNA"/>
</dbReference>
<evidence type="ECO:0000256" key="6">
    <source>
        <dbReference type="HAMAP-Rule" id="MF_00073"/>
    </source>
</evidence>
<dbReference type="GO" id="GO:0031564">
    <property type="term" value="P:transcription antitermination"/>
    <property type="evidence" value="ECO:0007669"/>
    <property type="project" value="UniProtKB-KW"/>
</dbReference>
<evidence type="ECO:0000313" key="9">
    <source>
        <dbReference type="EMBL" id="OGL86656.1"/>
    </source>
</evidence>
<evidence type="ECO:0000256" key="5">
    <source>
        <dbReference type="ARBA" id="ARBA00023163"/>
    </source>
</evidence>
<dbReference type="InterPro" id="IPR011605">
    <property type="entry name" value="NusB_fam"/>
</dbReference>
<dbReference type="HAMAP" id="MF_00073">
    <property type="entry name" value="NusB"/>
    <property type="match status" value="1"/>
</dbReference>